<sequence>MAAHETMETLSPRSATSAPCLIELKMGEAMYPLQMLLVELMVTAR</sequence>
<accession>V7DC95</accession>
<organism evidence="1 2">
    <name type="scientific">Pseudomonas taiwanensis SJ9</name>
    <dbReference type="NCBI Taxonomy" id="1388762"/>
    <lineage>
        <taxon>Bacteria</taxon>
        <taxon>Pseudomonadati</taxon>
        <taxon>Pseudomonadota</taxon>
        <taxon>Gammaproteobacteria</taxon>
        <taxon>Pseudomonadales</taxon>
        <taxon>Pseudomonadaceae</taxon>
        <taxon>Pseudomonas</taxon>
    </lineage>
</organism>
<name>V7DC95_9PSED</name>
<dbReference type="Proteomes" id="UP000018511">
    <property type="component" value="Unassembled WGS sequence"/>
</dbReference>
<reference evidence="1 2" key="1">
    <citation type="submission" date="2013-10" db="EMBL/GenBank/DDBJ databases">
        <title>Whole Genome Shotgun Sequence of Pseudomonas taiwanensis SJ9.</title>
        <authorList>
            <person name="Hong S.-J."/>
            <person name="Shin J.-H."/>
        </authorList>
    </citation>
    <scope>NUCLEOTIDE SEQUENCE [LARGE SCALE GENOMIC DNA]</scope>
    <source>
        <strain evidence="1 2">SJ9</strain>
    </source>
</reference>
<dbReference type="AlphaFoldDB" id="V7DC95"/>
<evidence type="ECO:0000313" key="1">
    <source>
        <dbReference type="EMBL" id="ESW38866.1"/>
    </source>
</evidence>
<proteinExistence type="predicted"/>
<protein>
    <submittedName>
        <fullName evidence="1">Uncharacterized protein</fullName>
    </submittedName>
</protein>
<evidence type="ECO:0000313" key="2">
    <source>
        <dbReference type="Proteomes" id="UP000018511"/>
    </source>
</evidence>
<comment type="caution">
    <text evidence="1">The sequence shown here is derived from an EMBL/GenBank/DDBJ whole genome shotgun (WGS) entry which is preliminary data.</text>
</comment>
<gene>
    <name evidence="1" type="ORF">O164_15355</name>
</gene>
<dbReference type="EMBL" id="AXUP01000198">
    <property type="protein sequence ID" value="ESW38866.1"/>
    <property type="molecule type" value="Genomic_DNA"/>
</dbReference>